<protein>
    <submittedName>
        <fullName evidence="1">Uncharacterized protein</fullName>
    </submittedName>
</protein>
<organism evidence="1 2">
    <name type="scientific">Wickerhamomyces pijperi</name>
    <name type="common">Yeast</name>
    <name type="synonym">Pichia pijperi</name>
    <dbReference type="NCBI Taxonomy" id="599730"/>
    <lineage>
        <taxon>Eukaryota</taxon>
        <taxon>Fungi</taxon>
        <taxon>Dikarya</taxon>
        <taxon>Ascomycota</taxon>
        <taxon>Saccharomycotina</taxon>
        <taxon>Saccharomycetes</taxon>
        <taxon>Phaffomycetales</taxon>
        <taxon>Wickerhamomycetaceae</taxon>
        <taxon>Wickerhamomyces</taxon>
    </lineage>
</organism>
<accession>A0A9P8TKQ8</accession>
<dbReference type="AlphaFoldDB" id="A0A9P8TKQ8"/>
<dbReference type="EMBL" id="JAEUBG010003213">
    <property type="protein sequence ID" value="KAH3683178.1"/>
    <property type="molecule type" value="Genomic_DNA"/>
</dbReference>
<comment type="caution">
    <text evidence="1">The sequence shown here is derived from an EMBL/GenBank/DDBJ whole genome shotgun (WGS) entry which is preliminary data.</text>
</comment>
<evidence type="ECO:0000313" key="1">
    <source>
        <dbReference type="EMBL" id="KAH3683178.1"/>
    </source>
</evidence>
<reference evidence="1" key="1">
    <citation type="journal article" date="2021" name="Open Biol.">
        <title>Shared evolutionary footprints suggest mitochondrial oxidative damage underlies multiple complex I losses in fungi.</title>
        <authorList>
            <person name="Schikora-Tamarit M.A."/>
            <person name="Marcet-Houben M."/>
            <person name="Nosek J."/>
            <person name="Gabaldon T."/>
        </authorList>
    </citation>
    <scope>NUCLEOTIDE SEQUENCE</scope>
    <source>
        <strain evidence="1">CBS2887</strain>
    </source>
</reference>
<proteinExistence type="predicted"/>
<gene>
    <name evidence="1" type="ORF">WICPIJ_005847</name>
</gene>
<name>A0A9P8TKQ8_WICPI</name>
<sequence>MVAEISSSWTLSESKSFLASAIMASETLKEPLVFKSANHWATVAPACKSSPVWFLAKYHNNLSKLEEIKISMAGDKVALTSAPLAYSPDLRNLSKISFSLVAMINLSTGKPISLA</sequence>
<keyword evidence="2" id="KW-1185">Reference proteome</keyword>
<dbReference type="Proteomes" id="UP000774326">
    <property type="component" value="Unassembled WGS sequence"/>
</dbReference>
<reference evidence="1" key="2">
    <citation type="submission" date="2021-01" db="EMBL/GenBank/DDBJ databases">
        <authorList>
            <person name="Schikora-Tamarit M.A."/>
        </authorList>
    </citation>
    <scope>NUCLEOTIDE SEQUENCE</scope>
    <source>
        <strain evidence="1">CBS2887</strain>
    </source>
</reference>
<evidence type="ECO:0000313" key="2">
    <source>
        <dbReference type="Proteomes" id="UP000774326"/>
    </source>
</evidence>